<proteinExistence type="predicted"/>
<dbReference type="Proteomes" id="UP000203826">
    <property type="component" value="Segment"/>
</dbReference>
<keyword evidence="2" id="KW-1185">Reference proteome</keyword>
<reference evidence="1 2" key="1">
    <citation type="journal article" date="2015" name="Genome Announc.">
        <title>The 474-Kilobase-Pair Complete Genome Sequence of CeV-01B, a Virus Infecting Haptolina (Chrysochromulina) ericina (Prymnesiophyceae).</title>
        <authorList>
            <person name="Gallot-Lavallee L."/>
            <person name="Pagarete A."/>
            <person name="Legendre M."/>
            <person name="Santini S."/>
            <person name="Sandaa R.A."/>
            <person name="Himmelbauer H."/>
            <person name="Ogata H."/>
            <person name="Bratbak G."/>
            <person name="Claverie J.M."/>
        </authorList>
    </citation>
    <scope>NUCLEOTIDE SEQUENCE [LARGE SCALE GENOMIC DNA]</scope>
    <source>
        <strain evidence="1">CeV-01B</strain>
    </source>
</reference>
<protein>
    <submittedName>
        <fullName evidence="1">Uncharacterized protein</fullName>
    </submittedName>
</protein>
<evidence type="ECO:0000313" key="1">
    <source>
        <dbReference type="EMBL" id="ALH23409.1"/>
    </source>
</evidence>
<evidence type="ECO:0000313" key="2">
    <source>
        <dbReference type="Proteomes" id="UP000203826"/>
    </source>
</evidence>
<organism evidence="1 2">
    <name type="scientific">Chrysochromulina ericina virus CeV-01B</name>
    <dbReference type="NCBI Taxonomy" id="3070830"/>
    <lineage>
        <taxon>Viruses</taxon>
        <taxon>Varidnaviria</taxon>
        <taxon>Bamfordvirae</taxon>
        <taxon>Nucleocytoviricota</taxon>
        <taxon>Megaviricetes</taxon>
        <taxon>Imitervirales</taxon>
        <taxon>Mesomimiviridae</taxon>
        <taxon>Tethysvirus</taxon>
        <taxon>Tethysvirus raunefjordenense</taxon>
    </lineage>
</organism>
<gene>
    <name evidence="1" type="ORF">ceV_503</name>
</gene>
<sequence>MEKPYIFDGIIYSSNKRYRTPSPTLFVNNQFKQLKINKSSNIKFIQNNKKRQDNLPTFSISKKIKIN</sequence>
<name>A0A0N7G7Q1_9VIRU</name>
<accession>A0A0N7G7Q1</accession>
<dbReference type="EMBL" id="KT820662">
    <property type="protein sequence ID" value="ALH23409.1"/>
    <property type="molecule type" value="Genomic_DNA"/>
</dbReference>
<dbReference type="KEGG" id="vg:26049370"/>